<gene>
    <name evidence="2" type="ORF">K7862_25770</name>
</gene>
<sequence length="153" mass="16090">MRNQVRGSRGERTDSSFGEGQGPELTLSARIVGVDTDTDTDAEDAFDDDLGEAVRLACPDCARPIAVLPDEDRLPEHALCPTPWNPFGLTVCGGSGRPVAEARPLDDGADGDEPEFAVLLALPAGLDWRTQPFSHVGGPGSRPLRARATGLAA</sequence>
<accession>A0ABS7QCY5</accession>
<dbReference type="Proteomes" id="UP000778578">
    <property type="component" value="Unassembled WGS sequence"/>
</dbReference>
<dbReference type="RefSeq" id="WP_222966650.1">
    <property type="nucleotide sequence ID" value="NZ_JAINZZ010000040.1"/>
</dbReference>
<comment type="caution">
    <text evidence="2">The sequence shown here is derived from an EMBL/GenBank/DDBJ whole genome shotgun (WGS) entry which is preliminary data.</text>
</comment>
<protein>
    <submittedName>
        <fullName evidence="2">Uncharacterized protein</fullName>
    </submittedName>
</protein>
<evidence type="ECO:0000313" key="3">
    <source>
        <dbReference type="Proteomes" id="UP000778578"/>
    </source>
</evidence>
<keyword evidence="3" id="KW-1185">Reference proteome</keyword>
<evidence type="ECO:0000256" key="1">
    <source>
        <dbReference type="SAM" id="MobiDB-lite"/>
    </source>
</evidence>
<organism evidence="2 3">
    <name type="scientific">Actinacidiphila acidipaludis</name>
    <dbReference type="NCBI Taxonomy" id="2873382"/>
    <lineage>
        <taxon>Bacteria</taxon>
        <taxon>Bacillati</taxon>
        <taxon>Actinomycetota</taxon>
        <taxon>Actinomycetes</taxon>
        <taxon>Kitasatosporales</taxon>
        <taxon>Streptomycetaceae</taxon>
        <taxon>Actinacidiphila</taxon>
    </lineage>
</organism>
<feature type="region of interest" description="Disordered" evidence="1">
    <location>
        <begin position="133"/>
        <end position="153"/>
    </location>
</feature>
<name>A0ABS7QCY5_9ACTN</name>
<dbReference type="EMBL" id="JAINZZ010000040">
    <property type="protein sequence ID" value="MBY8881021.1"/>
    <property type="molecule type" value="Genomic_DNA"/>
</dbReference>
<proteinExistence type="predicted"/>
<feature type="region of interest" description="Disordered" evidence="1">
    <location>
        <begin position="1"/>
        <end position="28"/>
    </location>
</feature>
<reference evidence="2 3" key="1">
    <citation type="submission" date="2021-08" db="EMBL/GenBank/DDBJ databases">
        <title>WGS of actinomycetes from Thailand.</title>
        <authorList>
            <person name="Thawai C."/>
        </authorList>
    </citation>
    <scope>NUCLEOTIDE SEQUENCE [LARGE SCALE GENOMIC DNA]</scope>
    <source>
        <strain evidence="2 3">PLK6-54</strain>
    </source>
</reference>
<evidence type="ECO:0000313" key="2">
    <source>
        <dbReference type="EMBL" id="MBY8881021.1"/>
    </source>
</evidence>